<dbReference type="Proteomes" id="UP001549167">
    <property type="component" value="Unassembled WGS sequence"/>
</dbReference>
<dbReference type="SUPFAM" id="SSF52218">
    <property type="entry name" value="Flavoproteins"/>
    <property type="match status" value="1"/>
</dbReference>
<protein>
    <submittedName>
        <fullName evidence="5">FMN reductase</fullName>
        <ecNumber evidence="5">1.5.1.38</ecNumber>
    </submittedName>
</protein>
<feature type="domain" description="NADPH-dependent FMN reductase-like" evidence="4">
    <location>
        <begin position="1"/>
        <end position="143"/>
    </location>
</feature>
<evidence type="ECO:0000256" key="1">
    <source>
        <dbReference type="ARBA" id="ARBA00022630"/>
    </source>
</evidence>
<dbReference type="InterPro" id="IPR051814">
    <property type="entry name" value="NAD(P)H-dep_FMN_reductase"/>
</dbReference>
<dbReference type="Pfam" id="PF03358">
    <property type="entry name" value="FMN_red"/>
    <property type="match status" value="1"/>
</dbReference>
<dbReference type="GO" id="GO:0052873">
    <property type="term" value="F:FMN reductase (NADPH) activity"/>
    <property type="evidence" value="ECO:0007669"/>
    <property type="project" value="UniProtKB-EC"/>
</dbReference>
<dbReference type="PANTHER" id="PTHR43408">
    <property type="entry name" value="FMN REDUCTASE (NADPH)"/>
    <property type="match status" value="1"/>
</dbReference>
<comment type="caution">
    <text evidence="5">The sequence shown here is derived from an EMBL/GenBank/DDBJ whole genome shotgun (WGS) entry which is preliminary data.</text>
</comment>
<dbReference type="InterPro" id="IPR029039">
    <property type="entry name" value="Flavoprotein-like_sf"/>
</dbReference>
<evidence type="ECO:0000256" key="3">
    <source>
        <dbReference type="ARBA" id="ARBA00023002"/>
    </source>
</evidence>
<evidence type="ECO:0000313" key="5">
    <source>
        <dbReference type="EMBL" id="MET3683915.1"/>
    </source>
</evidence>
<reference evidence="5 6" key="1">
    <citation type="submission" date="2024-06" db="EMBL/GenBank/DDBJ databases">
        <title>Genomic Encyclopedia of Type Strains, Phase IV (KMG-IV): sequencing the most valuable type-strain genomes for metagenomic binning, comparative biology and taxonomic classification.</title>
        <authorList>
            <person name="Goeker M."/>
        </authorList>
    </citation>
    <scope>NUCLEOTIDE SEQUENCE [LARGE SCALE GENOMIC DNA]</scope>
    <source>
        <strain evidence="5 6">DSM 23520</strain>
    </source>
</reference>
<dbReference type="Gene3D" id="3.40.50.360">
    <property type="match status" value="1"/>
</dbReference>
<keyword evidence="2" id="KW-0288">FMN</keyword>
<dbReference type="RefSeq" id="WP_354220768.1">
    <property type="nucleotide sequence ID" value="NZ_JBEPMX010000010.1"/>
</dbReference>
<dbReference type="PANTHER" id="PTHR43408:SF2">
    <property type="entry name" value="FMN REDUCTASE (NADPH)"/>
    <property type="match status" value="1"/>
</dbReference>
<proteinExistence type="predicted"/>
<sequence>MKVALLNGTMVGSKTKVLLEEAEHHLKNISHEIEVEHIHLDQYQIEFADGRAVEEYGEETQTLIHQLEKADGFIIATPIFQGSIPGALKNALDLVSPQAMRYKPVALMANGGTVQHHLVIENQLKPIFDYFRCLITPNYVYTDSSQFSHTNVLIDEDVKHRIYELARVFSHYLPMSQAIKKGDHLYS</sequence>
<gene>
    <name evidence="5" type="ORF">ABID56_002031</name>
</gene>
<keyword evidence="3 5" id="KW-0560">Oxidoreductase</keyword>
<name>A0ABV2KWE8_9BACI</name>
<accession>A0ABV2KWE8</accession>
<dbReference type="InterPro" id="IPR005025">
    <property type="entry name" value="FMN_Rdtase-like_dom"/>
</dbReference>
<evidence type="ECO:0000259" key="4">
    <source>
        <dbReference type="Pfam" id="PF03358"/>
    </source>
</evidence>
<evidence type="ECO:0000313" key="6">
    <source>
        <dbReference type="Proteomes" id="UP001549167"/>
    </source>
</evidence>
<dbReference type="EMBL" id="JBEPMX010000010">
    <property type="protein sequence ID" value="MET3683915.1"/>
    <property type="molecule type" value="Genomic_DNA"/>
</dbReference>
<keyword evidence="6" id="KW-1185">Reference proteome</keyword>
<organism evidence="5 6">
    <name type="scientific">Alkalibacillus flavidus</name>
    <dbReference type="NCBI Taxonomy" id="546021"/>
    <lineage>
        <taxon>Bacteria</taxon>
        <taxon>Bacillati</taxon>
        <taxon>Bacillota</taxon>
        <taxon>Bacilli</taxon>
        <taxon>Bacillales</taxon>
        <taxon>Bacillaceae</taxon>
        <taxon>Alkalibacillus</taxon>
    </lineage>
</organism>
<dbReference type="EC" id="1.5.1.38" evidence="5"/>
<evidence type="ECO:0000256" key="2">
    <source>
        <dbReference type="ARBA" id="ARBA00022643"/>
    </source>
</evidence>
<keyword evidence="1" id="KW-0285">Flavoprotein</keyword>